<comment type="caution">
    <text evidence="1">The sequence shown here is derived from an EMBL/GenBank/DDBJ whole genome shotgun (WGS) entry which is preliminary data.</text>
</comment>
<reference evidence="1" key="2">
    <citation type="submission" date="2023-01" db="EMBL/GenBank/DDBJ databases">
        <title>Draft genome sequence of Sulfitobacter pacificus strain NBRC 109915.</title>
        <authorList>
            <person name="Sun Q."/>
            <person name="Mori K."/>
        </authorList>
    </citation>
    <scope>NUCLEOTIDE SEQUENCE</scope>
    <source>
        <strain evidence="1">NBRC 109915</strain>
    </source>
</reference>
<proteinExistence type="predicted"/>
<dbReference type="EMBL" id="BSNL01000001">
    <property type="protein sequence ID" value="GLQ26747.1"/>
    <property type="molecule type" value="Genomic_DNA"/>
</dbReference>
<evidence type="ECO:0000313" key="1">
    <source>
        <dbReference type="EMBL" id="GLQ26747.1"/>
    </source>
</evidence>
<organism evidence="1 2">
    <name type="scientific">Sulfitobacter pacificus</name>
    <dbReference type="NCBI Taxonomy" id="1499314"/>
    <lineage>
        <taxon>Bacteria</taxon>
        <taxon>Pseudomonadati</taxon>
        <taxon>Pseudomonadota</taxon>
        <taxon>Alphaproteobacteria</taxon>
        <taxon>Rhodobacterales</taxon>
        <taxon>Roseobacteraceae</taxon>
        <taxon>Sulfitobacter</taxon>
    </lineage>
</organism>
<dbReference type="Proteomes" id="UP001161388">
    <property type="component" value="Unassembled WGS sequence"/>
</dbReference>
<protein>
    <recommendedName>
        <fullName evidence="3">DUF2867 domain-containing protein</fullName>
    </recommendedName>
</protein>
<reference evidence="1" key="1">
    <citation type="journal article" date="2014" name="Int. J. Syst. Evol. Microbiol.">
        <title>Complete genome of a new Firmicutes species belonging to the dominant human colonic microbiota ('Ruminococcus bicirculans') reveals two chromosomes and a selective capacity to utilize plant glucans.</title>
        <authorList>
            <consortium name="NISC Comparative Sequencing Program"/>
            <person name="Wegmann U."/>
            <person name="Louis P."/>
            <person name="Goesmann A."/>
            <person name="Henrissat B."/>
            <person name="Duncan S.H."/>
            <person name="Flint H.J."/>
        </authorList>
    </citation>
    <scope>NUCLEOTIDE SEQUENCE</scope>
    <source>
        <strain evidence="1">NBRC 109915</strain>
    </source>
</reference>
<evidence type="ECO:0000313" key="2">
    <source>
        <dbReference type="Proteomes" id="UP001161388"/>
    </source>
</evidence>
<accession>A0ABQ5VI06</accession>
<gene>
    <name evidence="1" type="ORF">GCM10007927_15500</name>
</gene>
<sequence length="160" mass="17277">MPEGALLNAYVGRDGAYTDCFETAYAGQVDLPAFITAFYTTWLFRLERAVLSLALRKKIHDSDVVALAQGRSEAFAIWTVEARGSAEILLCDNAGTTRSYLAVAAQEDGTTRLIFGSAVVGRNTGQLPLLVRLATPLHRLYSIGLLRLAARKVELAATSA</sequence>
<keyword evidence="2" id="KW-1185">Reference proteome</keyword>
<name>A0ABQ5VI06_9RHOB</name>
<dbReference type="RefSeq" id="WP_353296880.1">
    <property type="nucleotide sequence ID" value="NZ_BAABWP010000001.1"/>
</dbReference>
<evidence type="ECO:0008006" key="3">
    <source>
        <dbReference type="Google" id="ProtNLM"/>
    </source>
</evidence>